<evidence type="ECO:0000313" key="2">
    <source>
        <dbReference type="Proteomes" id="UP000241690"/>
    </source>
</evidence>
<accession>A0A2T3ZU92</accession>
<dbReference type="GeneID" id="36622901"/>
<organism evidence="1 2">
    <name type="scientific">Trichoderma harzianum CBS 226.95</name>
    <dbReference type="NCBI Taxonomy" id="983964"/>
    <lineage>
        <taxon>Eukaryota</taxon>
        <taxon>Fungi</taxon>
        <taxon>Dikarya</taxon>
        <taxon>Ascomycota</taxon>
        <taxon>Pezizomycotina</taxon>
        <taxon>Sordariomycetes</taxon>
        <taxon>Hypocreomycetidae</taxon>
        <taxon>Hypocreales</taxon>
        <taxon>Hypocreaceae</taxon>
        <taxon>Trichoderma</taxon>
    </lineage>
</organism>
<protein>
    <submittedName>
        <fullName evidence="1">Uncharacterized protein</fullName>
    </submittedName>
</protein>
<dbReference type="RefSeq" id="XP_024768049.1">
    <property type="nucleotide sequence ID" value="XM_024914336.1"/>
</dbReference>
<dbReference type="Proteomes" id="UP000241690">
    <property type="component" value="Unassembled WGS sequence"/>
</dbReference>
<sequence length="129" mass="14226">MQSWVLLRIAFYLVNSHEPFGPIRHISFSEACAGTALVLLHCPGLPASFISLALASFLEVIDCVLAPTSVVGASRASVFEESRIRVEGHSRVVSAYRGARRVFVDRQRGTFKAMPRFSFGPRGLYEQPS</sequence>
<dbReference type="AlphaFoldDB" id="A0A2T3ZU92"/>
<proteinExistence type="predicted"/>
<reference evidence="1 2" key="1">
    <citation type="submission" date="2016-07" db="EMBL/GenBank/DDBJ databases">
        <title>Multiple horizontal gene transfer events from other fungi enriched the ability of initially mycotrophic Trichoderma (Ascomycota) to feed on dead plant biomass.</title>
        <authorList>
            <consortium name="DOE Joint Genome Institute"/>
            <person name="Aerts A."/>
            <person name="Atanasova L."/>
            <person name="Chenthamara K."/>
            <person name="Zhang J."/>
            <person name="Grujic M."/>
            <person name="Henrissat B."/>
            <person name="Kuo A."/>
            <person name="Salamov A."/>
            <person name="Lipzen A."/>
            <person name="Labutti K."/>
            <person name="Barry K."/>
            <person name="Miao Y."/>
            <person name="Rahimi M.J."/>
            <person name="Shen Q."/>
            <person name="Grigoriev I.V."/>
            <person name="Kubicek C.P."/>
            <person name="Druzhinina I.S."/>
        </authorList>
    </citation>
    <scope>NUCLEOTIDE SEQUENCE [LARGE SCALE GENOMIC DNA]</scope>
    <source>
        <strain evidence="1 2">CBS 226.95</strain>
    </source>
</reference>
<gene>
    <name evidence="1" type="ORF">M431DRAFT_326222</name>
</gene>
<keyword evidence="2" id="KW-1185">Reference proteome</keyword>
<name>A0A2T3ZU92_TRIHA</name>
<evidence type="ECO:0000313" key="1">
    <source>
        <dbReference type="EMBL" id="PTB48372.1"/>
    </source>
</evidence>
<dbReference type="EMBL" id="KZ679699">
    <property type="protein sequence ID" value="PTB48372.1"/>
    <property type="molecule type" value="Genomic_DNA"/>
</dbReference>